<dbReference type="InterPro" id="IPR025997">
    <property type="entry name" value="SBP_2_dom"/>
</dbReference>
<dbReference type="SMART" id="SM00354">
    <property type="entry name" value="HTH_LACI"/>
    <property type="match status" value="1"/>
</dbReference>
<dbReference type="GO" id="GO:0003677">
    <property type="term" value="F:DNA binding"/>
    <property type="evidence" value="ECO:0007669"/>
    <property type="project" value="UniProtKB-KW"/>
</dbReference>
<dbReference type="Pfam" id="PF13407">
    <property type="entry name" value="Peripla_BP_4"/>
    <property type="match status" value="1"/>
</dbReference>
<feature type="domain" description="HTH lacI-type" evidence="4">
    <location>
        <begin position="4"/>
        <end position="58"/>
    </location>
</feature>
<dbReference type="Proteomes" id="UP001500767">
    <property type="component" value="Unassembled WGS sequence"/>
</dbReference>
<dbReference type="Gene3D" id="3.40.50.2300">
    <property type="match status" value="2"/>
</dbReference>
<evidence type="ECO:0000259" key="4">
    <source>
        <dbReference type="PROSITE" id="PS50932"/>
    </source>
</evidence>
<dbReference type="PANTHER" id="PTHR30146:SF152">
    <property type="entry name" value="TRANSCRIPTIONAL REGULATORY PROTEIN"/>
    <property type="match status" value="1"/>
</dbReference>
<sequence>MHRYRIQEIADQAGLSQATVDRVLNQRAGVRSSTADQVRRAVEELDRQRDQVQLGGRTFRIDLVMQAPARFSSSVRAALEAELPGLRPAVIRSRFHLREEGPVADLVQVLDDVGRRGSAGVLLKAPDHPAVTEAVVRLHGQGIPVVTLVTDLPLSPRVAYVGIDNRAAGATAAYLVALMSQDPSAPVLVTLSSSSFRGEEERESGFRSAMRTLAPDRTVVEVSETDGLDASMFAAVARVLELHPDLGAVYSIGGGNTATIDAFRQAGRTPAPFIAHDLDGDNTTLLRRQAITAVLHHDLRADLRRACQLVLQAHGALPGPPRTTPSQVQVITPFNQPAPGSSG</sequence>
<evidence type="ECO:0000256" key="3">
    <source>
        <dbReference type="ARBA" id="ARBA00023163"/>
    </source>
</evidence>
<evidence type="ECO:0000256" key="2">
    <source>
        <dbReference type="ARBA" id="ARBA00023125"/>
    </source>
</evidence>
<gene>
    <name evidence="5" type="ORF">GCM10022197_03760</name>
</gene>
<dbReference type="Pfam" id="PF00356">
    <property type="entry name" value="LacI"/>
    <property type="match status" value="1"/>
</dbReference>
<evidence type="ECO:0000313" key="6">
    <source>
        <dbReference type="Proteomes" id="UP001500767"/>
    </source>
</evidence>
<dbReference type="Gene3D" id="1.10.260.40">
    <property type="entry name" value="lambda repressor-like DNA-binding domains"/>
    <property type="match status" value="1"/>
</dbReference>
<dbReference type="InterPro" id="IPR028082">
    <property type="entry name" value="Peripla_BP_I"/>
</dbReference>
<evidence type="ECO:0000313" key="5">
    <source>
        <dbReference type="EMBL" id="GAA3552052.1"/>
    </source>
</evidence>
<dbReference type="PROSITE" id="PS50932">
    <property type="entry name" value="HTH_LACI_2"/>
    <property type="match status" value="1"/>
</dbReference>
<protein>
    <submittedName>
        <fullName evidence="5">LacI family DNA-binding transcriptional regulator</fullName>
    </submittedName>
</protein>
<organism evidence="5 6">
    <name type="scientific">Microlunatus spumicola</name>
    <dbReference type="NCBI Taxonomy" id="81499"/>
    <lineage>
        <taxon>Bacteria</taxon>
        <taxon>Bacillati</taxon>
        <taxon>Actinomycetota</taxon>
        <taxon>Actinomycetes</taxon>
        <taxon>Propionibacteriales</taxon>
        <taxon>Propionibacteriaceae</taxon>
        <taxon>Microlunatus</taxon>
    </lineage>
</organism>
<dbReference type="PANTHER" id="PTHR30146">
    <property type="entry name" value="LACI-RELATED TRANSCRIPTIONAL REPRESSOR"/>
    <property type="match status" value="1"/>
</dbReference>
<dbReference type="InterPro" id="IPR010982">
    <property type="entry name" value="Lambda_DNA-bd_dom_sf"/>
</dbReference>
<reference evidence="6" key="1">
    <citation type="journal article" date="2019" name="Int. J. Syst. Evol. Microbiol.">
        <title>The Global Catalogue of Microorganisms (GCM) 10K type strain sequencing project: providing services to taxonomists for standard genome sequencing and annotation.</title>
        <authorList>
            <consortium name="The Broad Institute Genomics Platform"/>
            <consortium name="The Broad Institute Genome Sequencing Center for Infectious Disease"/>
            <person name="Wu L."/>
            <person name="Ma J."/>
        </authorList>
    </citation>
    <scope>NUCLEOTIDE SEQUENCE [LARGE SCALE GENOMIC DNA]</scope>
    <source>
        <strain evidence="6">JCM 16540</strain>
    </source>
</reference>
<dbReference type="InterPro" id="IPR000843">
    <property type="entry name" value="HTH_LacI"/>
</dbReference>
<name>A0ABP6WLL4_9ACTN</name>
<evidence type="ECO:0000256" key="1">
    <source>
        <dbReference type="ARBA" id="ARBA00023015"/>
    </source>
</evidence>
<dbReference type="RefSeq" id="WP_204912496.1">
    <property type="nucleotide sequence ID" value="NZ_BAAAYR010000001.1"/>
</dbReference>
<dbReference type="SUPFAM" id="SSF47413">
    <property type="entry name" value="lambda repressor-like DNA-binding domains"/>
    <property type="match status" value="1"/>
</dbReference>
<keyword evidence="1" id="KW-0805">Transcription regulation</keyword>
<dbReference type="CDD" id="cd01392">
    <property type="entry name" value="HTH_LacI"/>
    <property type="match status" value="1"/>
</dbReference>
<dbReference type="CDD" id="cd06307">
    <property type="entry name" value="PBP1_sugar_binding"/>
    <property type="match status" value="1"/>
</dbReference>
<dbReference type="EMBL" id="BAAAYR010000001">
    <property type="protein sequence ID" value="GAA3552052.1"/>
    <property type="molecule type" value="Genomic_DNA"/>
</dbReference>
<dbReference type="SUPFAM" id="SSF53822">
    <property type="entry name" value="Periplasmic binding protein-like I"/>
    <property type="match status" value="1"/>
</dbReference>
<keyword evidence="2 5" id="KW-0238">DNA-binding</keyword>
<keyword evidence="6" id="KW-1185">Reference proteome</keyword>
<keyword evidence="3" id="KW-0804">Transcription</keyword>
<proteinExistence type="predicted"/>
<accession>A0ABP6WLL4</accession>
<comment type="caution">
    <text evidence="5">The sequence shown here is derived from an EMBL/GenBank/DDBJ whole genome shotgun (WGS) entry which is preliminary data.</text>
</comment>